<feature type="transmembrane region" description="Helical" evidence="1">
    <location>
        <begin position="7"/>
        <end position="25"/>
    </location>
</feature>
<dbReference type="Gene3D" id="1.10.287.70">
    <property type="match status" value="1"/>
</dbReference>
<feature type="transmembrane region" description="Helical" evidence="1">
    <location>
        <begin position="87"/>
        <end position="108"/>
    </location>
</feature>
<dbReference type="InterPro" id="IPR013099">
    <property type="entry name" value="K_chnl_dom"/>
</dbReference>
<sequence>MLKPLTNPYIILIITVIGIAIAIVGKNTFELFFVNITFLATIFLISLRDFDRHDRVYSKKRAKIVFVLISISFLFDSIFHFQWIPSFSAFFLATATVIKISVFGYEWFATIQALAHRQKVTSNIIILAIIAYLFIGIIWSFIYFMIWQIDPHSFKINDVREYQLQPWNLAMYFSLITLTTVGYGGIIPTGRWVMLLANFEAMAGAIFLTVIIARLVSLYGNLDN</sequence>
<keyword evidence="3" id="KW-0813">Transport</keyword>
<keyword evidence="1" id="KW-1133">Transmembrane helix</keyword>
<evidence type="ECO:0000313" key="4">
    <source>
        <dbReference type="Proteomes" id="UP000658720"/>
    </source>
</evidence>
<feature type="transmembrane region" description="Helical" evidence="1">
    <location>
        <begin position="169"/>
        <end position="187"/>
    </location>
</feature>
<gene>
    <name evidence="3" type="ORF">IQ217_03405</name>
</gene>
<evidence type="ECO:0000313" key="3">
    <source>
        <dbReference type="EMBL" id="MBE9252918.1"/>
    </source>
</evidence>
<keyword evidence="1" id="KW-0812">Transmembrane</keyword>
<feature type="transmembrane region" description="Helical" evidence="1">
    <location>
        <begin position="199"/>
        <end position="219"/>
    </location>
</feature>
<feature type="domain" description="Potassium channel" evidence="2">
    <location>
        <begin position="134"/>
        <end position="218"/>
    </location>
</feature>
<feature type="transmembrane region" description="Helical" evidence="1">
    <location>
        <begin position="120"/>
        <end position="149"/>
    </location>
</feature>
<name>A0ABR9VPT2_9SYNC</name>
<keyword evidence="3" id="KW-0407">Ion channel</keyword>
<organism evidence="3 4">
    <name type="scientific">Synechocystis salina LEGE 00031</name>
    <dbReference type="NCBI Taxonomy" id="1828736"/>
    <lineage>
        <taxon>Bacteria</taxon>
        <taxon>Bacillati</taxon>
        <taxon>Cyanobacteriota</taxon>
        <taxon>Cyanophyceae</taxon>
        <taxon>Synechococcales</taxon>
        <taxon>Merismopediaceae</taxon>
        <taxon>Synechocystis</taxon>
    </lineage>
</organism>
<comment type="caution">
    <text evidence="3">The sequence shown here is derived from an EMBL/GenBank/DDBJ whole genome shotgun (WGS) entry which is preliminary data.</text>
</comment>
<reference evidence="3 4" key="1">
    <citation type="submission" date="2020-10" db="EMBL/GenBank/DDBJ databases">
        <authorList>
            <person name="Castelo-Branco R."/>
            <person name="Eusebio N."/>
            <person name="Adriana R."/>
            <person name="Vieira A."/>
            <person name="Brugerolle De Fraissinette N."/>
            <person name="Rezende De Castro R."/>
            <person name="Schneider M.P."/>
            <person name="Vasconcelos V."/>
            <person name="Leao P.N."/>
        </authorList>
    </citation>
    <scope>NUCLEOTIDE SEQUENCE [LARGE SCALE GENOMIC DNA]</scope>
    <source>
        <strain evidence="3 4">LEGE 00031</strain>
    </source>
</reference>
<dbReference type="SUPFAM" id="SSF81324">
    <property type="entry name" value="Voltage-gated potassium channels"/>
    <property type="match status" value="1"/>
</dbReference>
<proteinExistence type="predicted"/>
<keyword evidence="4" id="KW-1185">Reference proteome</keyword>
<dbReference type="Pfam" id="PF07885">
    <property type="entry name" value="Ion_trans_2"/>
    <property type="match status" value="1"/>
</dbReference>
<accession>A0ABR9VPT2</accession>
<dbReference type="Proteomes" id="UP000658720">
    <property type="component" value="Unassembled WGS sequence"/>
</dbReference>
<feature type="transmembrane region" description="Helical" evidence="1">
    <location>
        <begin position="31"/>
        <end position="50"/>
    </location>
</feature>
<evidence type="ECO:0000256" key="1">
    <source>
        <dbReference type="SAM" id="Phobius"/>
    </source>
</evidence>
<evidence type="ECO:0000259" key="2">
    <source>
        <dbReference type="Pfam" id="PF07885"/>
    </source>
</evidence>
<keyword evidence="1" id="KW-0472">Membrane</keyword>
<dbReference type="RefSeq" id="WP_194018924.1">
    <property type="nucleotide sequence ID" value="NZ_JADEVV010000006.1"/>
</dbReference>
<feature type="transmembrane region" description="Helical" evidence="1">
    <location>
        <begin position="62"/>
        <end position="81"/>
    </location>
</feature>
<dbReference type="GO" id="GO:0034220">
    <property type="term" value="P:monoatomic ion transmembrane transport"/>
    <property type="evidence" value="ECO:0007669"/>
    <property type="project" value="UniProtKB-KW"/>
</dbReference>
<protein>
    <submittedName>
        <fullName evidence="3">Two pore domain potassium channel family protein</fullName>
    </submittedName>
</protein>
<keyword evidence="3" id="KW-0406">Ion transport</keyword>
<dbReference type="EMBL" id="JADEVV010000006">
    <property type="protein sequence ID" value="MBE9252918.1"/>
    <property type="molecule type" value="Genomic_DNA"/>
</dbReference>